<organism evidence="2 3">
    <name type="scientific">Faecalibacter macacae</name>
    <dbReference type="NCBI Taxonomy" id="1859289"/>
    <lineage>
        <taxon>Bacteria</taxon>
        <taxon>Pseudomonadati</taxon>
        <taxon>Bacteroidota</taxon>
        <taxon>Flavobacteriia</taxon>
        <taxon>Flavobacteriales</taxon>
        <taxon>Weeksellaceae</taxon>
        <taxon>Faecalibacter</taxon>
    </lineage>
</organism>
<protein>
    <recommendedName>
        <fullName evidence="1">YchJ-like middle NTF2-like domain-containing protein</fullName>
    </recommendedName>
</protein>
<dbReference type="AlphaFoldDB" id="A0A3L9MET9"/>
<dbReference type="Pfam" id="PF17775">
    <property type="entry name" value="YchJ_M-like"/>
    <property type="match status" value="1"/>
</dbReference>
<comment type="caution">
    <text evidence="2">The sequence shown here is derived from an EMBL/GenBank/DDBJ whole genome shotgun (WGS) entry which is preliminary data.</text>
</comment>
<dbReference type="EMBL" id="RDOJ01000005">
    <property type="protein sequence ID" value="RLZ11408.1"/>
    <property type="molecule type" value="Genomic_DNA"/>
</dbReference>
<keyword evidence="3" id="KW-1185">Reference proteome</keyword>
<dbReference type="Gene3D" id="3.10.450.50">
    <property type="match status" value="1"/>
</dbReference>
<name>A0A3L9MET9_9FLAO</name>
<proteinExistence type="predicted"/>
<reference evidence="2 3" key="1">
    <citation type="submission" date="2018-10" db="EMBL/GenBank/DDBJ databases">
        <authorList>
            <person name="Chen X."/>
        </authorList>
    </citation>
    <scope>NUCLEOTIDE SEQUENCE [LARGE SCALE GENOMIC DNA]</scope>
    <source>
        <strain evidence="2 3">YIM 102668</strain>
    </source>
</reference>
<dbReference type="OrthoDB" id="21421at2"/>
<feature type="domain" description="YchJ-like middle NTF2-like" evidence="1">
    <location>
        <begin position="27"/>
        <end position="120"/>
    </location>
</feature>
<evidence type="ECO:0000313" key="2">
    <source>
        <dbReference type="EMBL" id="RLZ11408.1"/>
    </source>
</evidence>
<accession>A0A3L9MET9</accession>
<evidence type="ECO:0000259" key="1">
    <source>
        <dbReference type="Pfam" id="PF17775"/>
    </source>
</evidence>
<dbReference type="SUPFAM" id="SSF54427">
    <property type="entry name" value="NTF2-like"/>
    <property type="match status" value="1"/>
</dbReference>
<gene>
    <name evidence="2" type="ORF">EAH69_05010</name>
</gene>
<dbReference type="InterPro" id="IPR048469">
    <property type="entry name" value="YchJ-like_M"/>
</dbReference>
<dbReference type="Proteomes" id="UP000275348">
    <property type="component" value="Unassembled WGS sequence"/>
</dbReference>
<sequence length="124" mass="14878">MDCPCCSGKEYKYCCEPFHKDEVLPQTPELLMRSRYTAFAMNLTDYLVETTHPSKRPFHSKKEIDDWSKQNVWLKLEVVKAWDSYVHFKAYYQDNFGDFYEHEELSGFQKEGGKWYYVDGKFDL</sequence>
<evidence type="ECO:0000313" key="3">
    <source>
        <dbReference type="Proteomes" id="UP000275348"/>
    </source>
</evidence>
<dbReference type="InterPro" id="IPR032710">
    <property type="entry name" value="NTF2-like_dom_sf"/>
</dbReference>